<feature type="domain" description="Integrase catalytic" evidence="2">
    <location>
        <begin position="1"/>
        <end position="130"/>
    </location>
</feature>
<feature type="compositionally biased region" description="Low complexity" evidence="1">
    <location>
        <begin position="242"/>
        <end position="252"/>
    </location>
</feature>
<dbReference type="InterPro" id="IPR012337">
    <property type="entry name" value="RNaseH-like_sf"/>
</dbReference>
<name>A0A8D8N8U9_CULPI</name>
<sequence length="318" mass="35685">MRNVRTELMWVKTNRITSVATIGMLRSVFARLGMPELLVSDNGTQFTSAEFLEFCTTNGIQHLTTAPFHPQSNGQAERFVDTFKRAVKKIQAGRSSIDEALDVFLMTYRTTPNRQVEGGVSPSEAMFGRRIRTNLELLLPPPPKPPSESTELKGGSRKRRFEPHDLVYAKLYSGNKWHWAPGVVCDRVGQVMYTVWVEDRRMLRSHANQLLSRADWDPRTDGAEKPKLPLDILLDSWNLSKPTPAADPTTPTVLDASLQSASPDQRSSHGVPECSPSIPRSPEQVAPPESEPASLVPGLRRSTRVRKKPQRFNSYQLN</sequence>
<dbReference type="SUPFAM" id="SSF53098">
    <property type="entry name" value="Ribonuclease H-like"/>
    <property type="match status" value="1"/>
</dbReference>
<feature type="compositionally biased region" description="Basic residues" evidence="1">
    <location>
        <begin position="301"/>
        <end position="310"/>
    </location>
</feature>
<dbReference type="Pfam" id="PF00665">
    <property type="entry name" value="rve"/>
    <property type="match status" value="1"/>
</dbReference>
<dbReference type="PANTHER" id="PTHR37984">
    <property type="entry name" value="PROTEIN CBG26694"/>
    <property type="match status" value="1"/>
</dbReference>
<dbReference type="EMBL" id="HBUE01150847">
    <property type="protein sequence ID" value="CAG6505106.1"/>
    <property type="molecule type" value="Transcribed_RNA"/>
</dbReference>
<dbReference type="GO" id="GO:0015074">
    <property type="term" value="P:DNA integration"/>
    <property type="evidence" value="ECO:0007669"/>
    <property type="project" value="InterPro"/>
</dbReference>
<dbReference type="InterPro" id="IPR036397">
    <property type="entry name" value="RNaseH_sf"/>
</dbReference>
<accession>A0A8D8N8U9</accession>
<dbReference type="PANTHER" id="PTHR37984:SF5">
    <property type="entry name" value="PROTEIN NYNRIN-LIKE"/>
    <property type="match status" value="1"/>
</dbReference>
<evidence type="ECO:0000259" key="2">
    <source>
        <dbReference type="PROSITE" id="PS50994"/>
    </source>
</evidence>
<feature type="region of interest" description="Disordered" evidence="1">
    <location>
        <begin position="242"/>
        <end position="318"/>
    </location>
</feature>
<dbReference type="InterPro" id="IPR001584">
    <property type="entry name" value="Integrase_cat-core"/>
</dbReference>
<dbReference type="EMBL" id="HBUE01255828">
    <property type="protein sequence ID" value="CAG6556402.1"/>
    <property type="molecule type" value="Transcribed_RNA"/>
</dbReference>
<feature type="region of interest" description="Disordered" evidence="1">
    <location>
        <begin position="139"/>
        <end position="158"/>
    </location>
</feature>
<dbReference type="AlphaFoldDB" id="A0A8D8N8U9"/>
<proteinExistence type="predicted"/>
<dbReference type="PROSITE" id="PS50994">
    <property type="entry name" value="INTEGRASE"/>
    <property type="match status" value="1"/>
</dbReference>
<reference evidence="3" key="1">
    <citation type="submission" date="2021-05" db="EMBL/GenBank/DDBJ databases">
        <authorList>
            <person name="Alioto T."/>
            <person name="Alioto T."/>
            <person name="Gomez Garrido J."/>
        </authorList>
    </citation>
    <scope>NUCLEOTIDE SEQUENCE</scope>
</reference>
<protein>
    <submittedName>
        <fullName evidence="3">Uncharacterized protein K02A2.6</fullName>
    </submittedName>
</protein>
<dbReference type="Gene3D" id="3.30.420.10">
    <property type="entry name" value="Ribonuclease H-like superfamily/Ribonuclease H"/>
    <property type="match status" value="1"/>
</dbReference>
<evidence type="ECO:0000313" key="3">
    <source>
        <dbReference type="EMBL" id="CAG6556402.1"/>
    </source>
</evidence>
<dbReference type="InterPro" id="IPR050951">
    <property type="entry name" value="Retrovirus_Pol_polyprotein"/>
</dbReference>
<dbReference type="GO" id="GO:0003676">
    <property type="term" value="F:nucleic acid binding"/>
    <property type="evidence" value="ECO:0007669"/>
    <property type="project" value="InterPro"/>
</dbReference>
<organism evidence="3">
    <name type="scientific">Culex pipiens</name>
    <name type="common">House mosquito</name>
    <dbReference type="NCBI Taxonomy" id="7175"/>
    <lineage>
        <taxon>Eukaryota</taxon>
        <taxon>Metazoa</taxon>
        <taxon>Ecdysozoa</taxon>
        <taxon>Arthropoda</taxon>
        <taxon>Hexapoda</taxon>
        <taxon>Insecta</taxon>
        <taxon>Pterygota</taxon>
        <taxon>Neoptera</taxon>
        <taxon>Endopterygota</taxon>
        <taxon>Diptera</taxon>
        <taxon>Nematocera</taxon>
        <taxon>Culicoidea</taxon>
        <taxon>Culicidae</taxon>
        <taxon>Culicinae</taxon>
        <taxon>Culicini</taxon>
        <taxon>Culex</taxon>
        <taxon>Culex</taxon>
    </lineage>
</organism>
<evidence type="ECO:0000256" key="1">
    <source>
        <dbReference type="SAM" id="MobiDB-lite"/>
    </source>
</evidence>